<protein>
    <submittedName>
        <fullName evidence="4">DUF3566 domain-containing protein</fullName>
    </submittedName>
</protein>
<feature type="domain" description="DUF3566" evidence="3">
    <location>
        <begin position="63"/>
        <end position="180"/>
    </location>
</feature>
<gene>
    <name evidence="4" type="ORF">EUA98_06190</name>
</gene>
<reference evidence="4 5" key="1">
    <citation type="submission" date="2019-01" db="EMBL/GenBank/DDBJ databases">
        <title>Novel species of Cellulomonas.</title>
        <authorList>
            <person name="Liu Q."/>
            <person name="Xin Y.-H."/>
        </authorList>
    </citation>
    <scope>NUCLEOTIDE SEQUENCE [LARGE SCALE GENOMIC DNA]</scope>
    <source>
        <strain evidence="4 5">HLT2-17</strain>
    </source>
</reference>
<keyword evidence="5" id="KW-1185">Reference proteome</keyword>
<feature type="transmembrane region" description="Helical" evidence="2">
    <location>
        <begin position="81"/>
        <end position="104"/>
    </location>
</feature>
<keyword evidence="2" id="KW-0812">Transmembrane</keyword>
<feature type="transmembrane region" description="Helical" evidence="2">
    <location>
        <begin position="138"/>
        <end position="164"/>
    </location>
</feature>
<name>A0A4Q5N1B4_9MICO</name>
<dbReference type="AlphaFoldDB" id="A0A4Q5N1B4"/>
<organism evidence="4 5">
    <name type="scientific">Pengzhenrongella frigida</name>
    <dbReference type="NCBI Taxonomy" id="1259133"/>
    <lineage>
        <taxon>Bacteria</taxon>
        <taxon>Bacillati</taxon>
        <taxon>Actinomycetota</taxon>
        <taxon>Actinomycetes</taxon>
        <taxon>Micrococcales</taxon>
        <taxon>Pengzhenrongella</taxon>
    </lineage>
</organism>
<proteinExistence type="predicted"/>
<dbReference type="OrthoDB" id="3240216at2"/>
<dbReference type="Proteomes" id="UP000293764">
    <property type="component" value="Unassembled WGS sequence"/>
</dbReference>
<evidence type="ECO:0000259" key="3">
    <source>
        <dbReference type="Pfam" id="PF12089"/>
    </source>
</evidence>
<keyword evidence="2" id="KW-0472">Membrane</keyword>
<feature type="region of interest" description="Disordered" evidence="1">
    <location>
        <begin position="1"/>
        <end position="59"/>
    </location>
</feature>
<sequence length="181" mass="18522">MTQPSPDTDGSPSASSKADPIIAATDTHGTEASPRAASSPSTAPRTTASSGLPAPAAAREGAPRRVRLAVSRVDPWSVMKLSFLLSVAIGIMIVVAAAVVWFVLDGLAVFTQANDMVTEIIGDESPIDILQYVAFSRVVSGATVVAVVDVVLLTALSTIGAFLYNITAALVGGVNLTLTDD</sequence>
<evidence type="ECO:0000256" key="1">
    <source>
        <dbReference type="SAM" id="MobiDB-lite"/>
    </source>
</evidence>
<accession>A0A4Q5N1B4</accession>
<evidence type="ECO:0000313" key="5">
    <source>
        <dbReference type="Proteomes" id="UP000293764"/>
    </source>
</evidence>
<feature type="compositionally biased region" description="Low complexity" evidence="1">
    <location>
        <begin position="32"/>
        <end position="59"/>
    </location>
</feature>
<evidence type="ECO:0000256" key="2">
    <source>
        <dbReference type="SAM" id="Phobius"/>
    </source>
</evidence>
<feature type="compositionally biased region" description="Polar residues" evidence="1">
    <location>
        <begin position="1"/>
        <end position="16"/>
    </location>
</feature>
<evidence type="ECO:0000313" key="4">
    <source>
        <dbReference type="EMBL" id="RYV51888.1"/>
    </source>
</evidence>
<comment type="caution">
    <text evidence="4">The sequence shown here is derived from an EMBL/GenBank/DDBJ whole genome shotgun (WGS) entry which is preliminary data.</text>
</comment>
<keyword evidence="2" id="KW-1133">Transmembrane helix</keyword>
<dbReference type="Pfam" id="PF12089">
    <property type="entry name" value="DUF3566"/>
    <property type="match status" value="1"/>
</dbReference>
<dbReference type="InterPro" id="IPR021949">
    <property type="entry name" value="DUF3566_TM"/>
</dbReference>
<dbReference type="EMBL" id="SDWW01000011">
    <property type="protein sequence ID" value="RYV51888.1"/>
    <property type="molecule type" value="Genomic_DNA"/>
</dbReference>